<evidence type="ECO:0000259" key="1">
    <source>
        <dbReference type="Pfam" id="PF06445"/>
    </source>
</evidence>
<evidence type="ECO:0000313" key="3">
    <source>
        <dbReference type="Proteomes" id="UP001230426"/>
    </source>
</evidence>
<proteinExistence type="predicted"/>
<comment type="caution">
    <text evidence="2">The sequence shown here is derived from an EMBL/GenBank/DDBJ whole genome shotgun (WGS) entry which is preliminary data.</text>
</comment>
<accession>A0ABT9R755</accession>
<dbReference type="Pfam" id="PF06445">
    <property type="entry name" value="GyrI-like"/>
    <property type="match status" value="1"/>
</dbReference>
<dbReference type="Proteomes" id="UP001230426">
    <property type="component" value="Unassembled WGS sequence"/>
</dbReference>
<dbReference type="Gene3D" id="3.20.80.10">
    <property type="entry name" value="Regulatory factor, effector binding domain"/>
    <property type="match status" value="1"/>
</dbReference>
<gene>
    <name evidence="2" type="ORF">J2S55_004347</name>
</gene>
<name>A0ABT9R755_9ACTN</name>
<keyword evidence="3" id="KW-1185">Reference proteome</keyword>
<dbReference type="InterPro" id="IPR011256">
    <property type="entry name" value="Reg_factor_effector_dom_sf"/>
</dbReference>
<protein>
    <recommendedName>
        <fullName evidence="1">GyrI-like small molecule binding domain-containing protein</fullName>
    </recommendedName>
</protein>
<sequence length="189" mass="20243">MKKTHPGLYTAKAAPALLDVPPLPCLMVDGSGDPSGDHYKAVVEGLYGVAYTVRAELKPVLTYSVAPLEGLWEGTPDDRASMRWTMGILQPEQVTPEAVARAVSAVRRKKPGAEVDGIRIATAPGGRAAQILHTGPYSEESATVERLLKFVADQGLTVAGRHQEIYLSVPGRTAPEKMRTIIRYPVASG</sequence>
<dbReference type="EMBL" id="JAUSRB010000002">
    <property type="protein sequence ID" value="MDP9865081.1"/>
    <property type="molecule type" value="Genomic_DNA"/>
</dbReference>
<dbReference type="SUPFAM" id="SSF55136">
    <property type="entry name" value="Probable bacterial effector-binding domain"/>
    <property type="match status" value="1"/>
</dbReference>
<dbReference type="RefSeq" id="WP_306863902.1">
    <property type="nucleotide sequence ID" value="NZ_JAUSRB010000002.1"/>
</dbReference>
<organism evidence="2 3">
    <name type="scientific">Streptosporangium brasiliense</name>
    <dbReference type="NCBI Taxonomy" id="47480"/>
    <lineage>
        <taxon>Bacteria</taxon>
        <taxon>Bacillati</taxon>
        <taxon>Actinomycetota</taxon>
        <taxon>Actinomycetes</taxon>
        <taxon>Streptosporangiales</taxon>
        <taxon>Streptosporangiaceae</taxon>
        <taxon>Streptosporangium</taxon>
    </lineage>
</organism>
<reference evidence="2 3" key="1">
    <citation type="submission" date="2023-07" db="EMBL/GenBank/DDBJ databases">
        <title>Sequencing the genomes of 1000 actinobacteria strains.</title>
        <authorList>
            <person name="Klenk H.-P."/>
        </authorList>
    </citation>
    <scope>NUCLEOTIDE SEQUENCE [LARGE SCALE GENOMIC DNA]</scope>
    <source>
        <strain evidence="2 3">DSM 44109</strain>
    </source>
</reference>
<evidence type="ECO:0000313" key="2">
    <source>
        <dbReference type="EMBL" id="MDP9865081.1"/>
    </source>
</evidence>
<feature type="domain" description="GyrI-like small molecule binding" evidence="1">
    <location>
        <begin position="16"/>
        <end position="186"/>
    </location>
</feature>
<dbReference type="InterPro" id="IPR029442">
    <property type="entry name" value="GyrI-like"/>
</dbReference>